<accession>A0A1R3I8T6</accession>
<protein>
    <submittedName>
        <fullName evidence="1">Transcription factor</fullName>
    </submittedName>
</protein>
<proteinExistence type="predicted"/>
<comment type="caution">
    <text evidence="1">The sequence shown here is derived from an EMBL/GenBank/DDBJ whole genome shotgun (WGS) entry which is preliminary data.</text>
</comment>
<dbReference type="EMBL" id="AWUE01018676">
    <property type="protein sequence ID" value="OMO79002.1"/>
    <property type="molecule type" value="Genomic_DNA"/>
</dbReference>
<reference evidence="2" key="1">
    <citation type="submission" date="2013-09" db="EMBL/GenBank/DDBJ databases">
        <title>Corchorus olitorius genome sequencing.</title>
        <authorList>
            <person name="Alam M."/>
            <person name="Haque M.S."/>
            <person name="Islam M.S."/>
            <person name="Emdad E.M."/>
            <person name="Islam M.M."/>
            <person name="Ahmed B."/>
            <person name="Halim A."/>
            <person name="Hossen Q.M.M."/>
            <person name="Hossain M.Z."/>
            <person name="Ahmed R."/>
            <person name="Khan M.M."/>
            <person name="Islam R."/>
            <person name="Rashid M.M."/>
            <person name="Khan S.A."/>
            <person name="Rahman M.S."/>
            <person name="Alam M."/>
            <person name="Yahiya A.S."/>
            <person name="Khan M.S."/>
            <person name="Azam M.S."/>
            <person name="Haque T."/>
            <person name="Lashkar M.Z.H."/>
            <person name="Akhand A.I."/>
            <person name="Morshed G."/>
            <person name="Roy S."/>
            <person name="Uddin K.S."/>
            <person name="Rabeya T."/>
            <person name="Hossain A.S."/>
            <person name="Chowdhury A."/>
            <person name="Snigdha A.R."/>
            <person name="Mortoza M.S."/>
            <person name="Matin S.A."/>
            <person name="Hoque S.M.E."/>
            <person name="Islam M.K."/>
            <person name="Roy D.K."/>
            <person name="Haider R."/>
            <person name="Moosa M.M."/>
            <person name="Elias S.M."/>
            <person name="Hasan A.M."/>
            <person name="Jahan S."/>
            <person name="Shafiuddin M."/>
            <person name="Mahmood N."/>
            <person name="Shommy N.S."/>
        </authorList>
    </citation>
    <scope>NUCLEOTIDE SEQUENCE [LARGE SCALE GENOMIC DNA]</scope>
    <source>
        <strain evidence="2">cv. O-4</strain>
    </source>
</reference>
<dbReference type="Proteomes" id="UP000187203">
    <property type="component" value="Unassembled WGS sequence"/>
</dbReference>
<evidence type="ECO:0000313" key="2">
    <source>
        <dbReference type="Proteomes" id="UP000187203"/>
    </source>
</evidence>
<organism evidence="1 2">
    <name type="scientific">Corchorus olitorius</name>
    <dbReference type="NCBI Taxonomy" id="93759"/>
    <lineage>
        <taxon>Eukaryota</taxon>
        <taxon>Viridiplantae</taxon>
        <taxon>Streptophyta</taxon>
        <taxon>Embryophyta</taxon>
        <taxon>Tracheophyta</taxon>
        <taxon>Spermatophyta</taxon>
        <taxon>Magnoliopsida</taxon>
        <taxon>eudicotyledons</taxon>
        <taxon>Gunneridae</taxon>
        <taxon>Pentapetalae</taxon>
        <taxon>rosids</taxon>
        <taxon>malvids</taxon>
        <taxon>Malvales</taxon>
        <taxon>Malvaceae</taxon>
        <taxon>Grewioideae</taxon>
        <taxon>Apeibeae</taxon>
        <taxon>Corchorus</taxon>
    </lineage>
</organism>
<evidence type="ECO:0000313" key="1">
    <source>
        <dbReference type="EMBL" id="OMO79002.1"/>
    </source>
</evidence>
<name>A0A1R3I8T6_9ROSI</name>
<dbReference type="AlphaFoldDB" id="A0A1R3I8T6"/>
<dbReference type="OrthoDB" id="730183at2759"/>
<keyword evidence="2" id="KW-1185">Reference proteome</keyword>
<sequence length="144" mass="15868">MLLQSLHLGFRFSPTGEVILQNFLRAAINGEKLPSDIFTKAGTHKRKNMMDSNDFDDSIVTKKFCVGDDHDGLKQLQVCVGNDDHQGLDLTQAITCSAGEQSKLMTMMISSIAYWTGIVLATWAVATASPPLHSNNNKSHWCLD</sequence>
<gene>
    <name evidence="1" type="ORF">COLO4_24612</name>
</gene>